<gene>
    <name evidence="2" type="ORF">METZ01_LOCUS168895</name>
</gene>
<evidence type="ECO:0000256" key="1">
    <source>
        <dbReference type="SAM" id="MobiDB-lite"/>
    </source>
</evidence>
<protein>
    <submittedName>
        <fullName evidence="2">Uncharacterized protein</fullName>
    </submittedName>
</protein>
<organism evidence="2">
    <name type="scientific">marine metagenome</name>
    <dbReference type="NCBI Taxonomy" id="408172"/>
    <lineage>
        <taxon>unclassified sequences</taxon>
        <taxon>metagenomes</taxon>
        <taxon>ecological metagenomes</taxon>
    </lineage>
</organism>
<dbReference type="EMBL" id="UINC01030900">
    <property type="protein sequence ID" value="SVB16041.1"/>
    <property type="molecule type" value="Genomic_DNA"/>
</dbReference>
<dbReference type="AlphaFoldDB" id="A0A382BR82"/>
<feature type="compositionally biased region" description="Pro residues" evidence="1">
    <location>
        <begin position="13"/>
        <end position="23"/>
    </location>
</feature>
<sequence>MPASSTAGAGGGKPPPAPIRSVD</sequence>
<evidence type="ECO:0000313" key="2">
    <source>
        <dbReference type="EMBL" id="SVB16041.1"/>
    </source>
</evidence>
<accession>A0A382BR82</accession>
<feature type="region of interest" description="Disordered" evidence="1">
    <location>
        <begin position="1"/>
        <end position="23"/>
    </location>
</feature>
<name>A0A382BR82_9ZZZZ</name>
<reference evidence="2" key="1">
    <citation type="submission" date="2018-05" db="EMBL/GenBank/DDBJ databases">
        <authorList>
            <person name="Lanie J.A."/>
            <person name="Ng W.-L."/>
            <person name="Kazmierczak K.M."/>
            <person name="Andrzejewski T.M."/>
            <person name="Davidsen T.M."/>
            <person name="Wayne K.J."/>
            <person name="Tettelin H."/>
            <person name="Glass J.I."/>
            <person name="Rusch D."/>
            <person name="Podicherti R."/>
            <person name="Tsui H.-C.T."/>
            <person name="Winkler M.E."/>
        </authorList>
    </citation>
    <scope>NUCLEOTIDE SEQUENCE</scope>
</reference>
<proteinExistence type="predicted"/>